<dbReference type="InterPro" id="IPR036236">
    <property type="entry name" value="Znf_C2H2_sf"/>
</dbReference>
<dbReference type="AlphaFoldDB" id="A0AAV2RMQ5"/>
<proteinExistence type="predicted"/>
<feature type="compositionally biased region" description="Basic and acidic residues" evidence="1">
    <location>
        <begin position="1"/>
        <end position="13"/>
    </location>
</feature>
<dbReference type="PROSITE" id="PS00028">
    <property type="entry name" value="ZINC_FINGER_C2H2_1"/>
    <property type="match status" value="1"/>
</dbReference>
<accession>A0AAV2RMQ5</accession>
<organism evidence="3 4">
    <name type="scientific">Meganyctiphanes norvegica</name>
    <name type="common">Northern krill</name>
    <name type="synonym">Thysanopoda norvegica</name>
    <dbReference type="NCBI Taxonomy" id="48144"/>
    <lineage>
        <taxon>Eukaryota</taxon>
        <taxon>Metazoa</taxon>
        <taxon>Ecdysozoa</taxon>
        <taxon>Arthropoda</taxon>
        <taxon>Crustacea</taxon>
        <taxon>Multicrustacea</taxon>
        <taxon>Malacostraca</taxon>
        <taxon>Eumalacostraca</taxon>
        <taxon>Eucarida</taxon>
        <taxon>Euphausiacea</taxon>
        <taxon>Euphausiidae</taxon>
        <taxon>Meganyctiphanes</taxon>
    </lineage>
</organism>
<feature type="non-terminal residue" evidence="3">
    <location>
        <position position="239"/>
    </location>
</feature>
<feature type="domain" description="C2H2-type" evidence="2">
    <location>
        <begin position="197"/>
        <end position="219"/>
    </location>
</feature>
<dbReference type="EMBL" id="CAXKWB010026351">
    <property type="protein sequence ID" value="CAL4130042.1"/>
    <property type="molecule type" value="Genomic_DNA"/>
</dbReference>
<reference evidence="3 4" key="1">
    <citation type="submission" date="2024-05" db="EMBL/GenBank/DDBJ databases">
        <authorList>
            <person name="Wallberg A."/>
        </authorList>
    </citation>
    <scope>NUCLEOTIDE SEQUENCE [LARGE SCALE GENOMIC DNA]</scope>
</reference>
<dbReference type="InterPro" id="IPR013087">
    <property type="entry name" value="Znf_C2H2_type"/>
</dbReference>
<evidence type="ECO:0000313" key="4">
    <source>
        <dbReference type="Proteomes" id="UP001497623"/>
    </source>
</evidence>
<evidence type="ECO:0000256" key="1">
    <source>
        <dbReference type="SAM" id="MobiDB-lite"/>
    </source>
</evidence>
<evidence type="ECO:0000313" key="3">
    <source>
        <dbReference type="EMBL" id="CAL4130042.1"/>
    </source>
</evidence>
<comment type="caution">
    <text evidence="3">The sequence shown here is derived from an EMBL/GenBank/DDBJ whole genome shotgun (WGS) entry which is preliminary data.</text>
</comment>
<name>A0AAV2RMQ5_MEGNR</name>
<evidence type="ECO:0000259" key="2">
    <source>
        <dbReference type="PROSITE" id="PS00028"/>
    </source>
</evidence>
<gene>
    <name evidence="3" type="ORF">MNOR_LOCUS26408</name>
</gene>
<dbReference type="Proteomes" id="UP001497623">
    <property type="component" value="Unassembled WGS sequence"/>
</dbReference>
<dbReference type="SUPFAM" id="SSF57667">
    <property type="entry name" value="beta-beta-alpha zinc fingers"/>
    <property type="match status" value="1"/>
</dbReference>
<dbReference type="Gene3D" id="3.30.160.60">
    <property type="entry name" value="Classic Zinc Finger"/>
    <property type="match status" value="1"/>
</dbReference>
<feature type="region of interest" description="Disordered" evidence="1">
    <location>
        <begin position="1"/>
        <end position="53"/>
    </location>
</feature>
<keyword evidence="4" id="KW-1185">Reference proteome</keyword>
<sequence length="239" mass="27404">ESKHINEKNKFDNTEETVVSEPAFVDTSMDVAKNPHQHPAPGNHKNGFLSKSDTSNPIKLAQSIFAPVMSSIIHTTGHSTVATTKESMATSDITSTISNSNTSQNMFQQKPGNHLIYLDEHSRKRLKYLLNTTEMKECLKCQKTFRFNSPLNEYFKKFNRNYETNCTVCMEGGIHNINTANTIVLHCCKRNYTTMICFFCNVSFNSTEMFNDHNKTENHLKRLKEVLREFHPSNKLDQE</sequence>
<feature type="non-terminal residue" evidence="3">
    <location>
        <position position="1"/>
    </location>
</feature>
<protein>
    <recommendedName>
        <fullName evidence="2">C2H2-type domain-containing protein</fullName>
    </recommendedName>
</protein>